<feature type="compositionally biased region" description="Low complexity" evidence="8">
    <location>
        <begin position="262"/>
        <end position="281"/>
    </location>
</feature>
<name>A0A8X6NHQ3_NEPPI</name>
<evidence type="ECO:0000256" key="8">
    <source>
        <dbReference type="SAM" id="MobiDB-lite"/>
    </source>
</evidence>
<reference evidence="10" key="1">
    <citation type="submission" date="2020-08" db="EMBL/GenBank/DDBJ databases">
        <title>Multicomponent nature underlies the extraordinary mechanical properties of spider dragline silk.</title>
        <authorList>
            <person name="Kono N."/>
            <person name="Nakamura H."/>
            <person name="Mori M."/>
            <person name="Yoshida Y."/>
            <person name="Ohtoshi R."/>
            <person name="Malay A.D."/>
            <person name="Moran D.A.P."/>
            <person name="Tomita M."/>
            <person name="Numata K."/>
            <person name="Arakawa K."/>
        </authorList>
    </citation>
    <scope>NUCLEOTIDE SEQUENCE</scope>
</reference>
<feature type="region of interest" description="Disordered" evidence="8">
    <location>
        <begin position="42"/>
        <end position="65"/>
    </location>
</feature>
<dbReference type="AlphaFoldDB" id="A0A8X6NHQ3"/>
<sequence length="330" mass="38226">MTAEKVPICTDEEFLEELKILGYNDVAPDMLEIMKDDLSNLVSKEQNHSKSSVTKSEKESTSSDLKYRYSQRQYRKVLRKPLESENAISPEIDESYEQKFPNSKYIPNAKYFPETKYENKFSDALDSCDETPKVSSFNRYMNTFKNYKKNNYSRNLETVSTKISQERENVISNSIQDMNLETGYTSLSSSASMDVNKIKRKVLRHREGKPVITEEFLDIPSIFNSSYPETQTLDNSKSFSSDDLSWKSNSSTGSVSAMSPDSGSTPRSTFSLSSTRSFHSRITNQRKKKNDPVAMYNYYKKFWNEFKPPGEKTHDKLRWAVRDKMLDYNL</sequence>
<feature type="compositionally biased region" description="Basic and acidic residues" evidence="8">
    <location>
        <begin position="55"/>
        <end position="65"/>
    </location>
</feature>
<dbReference type="Pfam" id="PF15311">
    <property type="entry name" value="HYLS1_C"/>
    <property type="match status" value="1"/>
</dbReference>
<accession>A0A8X6NHQ3</accession>
<keyword evidence="5" id="KW-0970">Cilium biogenesis/degradation</keyword>
<comment type="caution">
    <text evidence="10">The sequence shown here is derived from an EMBL/GenBank/DDBJ whole genome shotgun (WGS) entry which is preliminary data.</text>
</comment>
<gene>
    <name evidence="10" type="primary">AVEN_101598_1</name>
    <name evidence="10" type="ORF">NPIL_71921</name>
</gene>
<dbReference type="PANTHER" id="PTHR34174:SF1">
    <property type="entry name" value="CENTRIOLAR AND CILIOGENESIS-ASSOCIATED PROTEIN HYLS1"/>
    <property type="match status" value="1"/>
</dbReference>
<dbReference type="InterPro" id="IPR052319">
    <property type="entry name" value="Centriolar_ciliogenesis_assoc"/>
</dbReference>
<feature type="domain" description="Centriolar and ciliogenesis-associated protein HYLS1 C-terminal" evidence="9">
    <location>
        <begin position="281"/>
        <end position="327"/>
    </location>
</feature>
<protein>
    <submittedName>
        <fullName evidence="10">HYLS1_C domain-containing protein</fullName>
    </submittedName>
</protein>
<keyword evidence="11" id="KW-1185">Reference proteome</keyword>
<keyword evidence="4" id="KW-0963">Cytoplasm</keyword>
<feature type="region of interest" description="Disordered" evidence="8">
    <location>
        <begin position="250"/>
        <end position="286"/>
    </location>
</feature>
<comment type="subcellular location">
    <subcellularLocation>
        <location evidence="2">Cell projection</location>
        <location evidence="2">Cilium</location>
    </subcellularLocation>
    <subcellularLocation>
        <location evidence="1">Cytoplasm</location>
        <location evidence="1">Cytoskeleton</location>
        <location evidence="1">Microtubule organizing center</location>
        <location evidence="1">Centrosome</location>
        <location evidence="1">Centriole</location>
    </subcellularLocation>
</comment>
<proteinExistence type="inferred from homology"/>
<organism evidence="10 11">
    <name type="scientific">Nephila pilipes</name>
    <name type="common">Giant wood spider</name>
    <name type="synonym">Nephila maculata</name>
    <dbReference type="NCBI Taxonomy" id="299642"/>
    <lineage>
        <taxon>Eukaryota</taxon>
        <taxon>Metazoa</taxon>
        <taxon>Ecdysozoa</taxon>
        <taxon>Arthropoda</taxon>
        <taxon>Chelicerata</taxon>
        <taxon>Arachnida</taxon>
        <taxon>Araneae</taxon>
        <taxon>Araneomorphae</taxon>
        <taxon>Entelegynae</taxon>
        <taxon>Araneoidea</taxon>
        <taxon>Nephilidae</taxon>
        <taxon>Nephila</taxon>
    </lineage>
</organism>
<evidence type="ECO:0000313" key="10">
    <source>
        <dbReference type="EMBL" id="GFT15146.1"/>
    </source>
</evidence>
<dbReference type="Proteomes" id="UP000887013">
    <property type="component" value="Unassembled WGS sequence"/>
</dbReference>
<feature type="compositionally biased region" description="Polar residues" evidence="8">
    <location>
        <begin position="252"/>
        <end position="261"/>
    </location>
</feature>
<evidence type="ECO:0000259" key="9">
    <source>
        <dbReference type="Pfam" id="PF15311"/>
    </source>
</evidence>
<evidence type="ECO:0000313" key="11">
    <source>
        <dbReference type="Proteomes" id="UP000887013"/>
    </source>
</evidence>
<keyword evidence="6" id="KW-0206">Cytoskeleton</keyword>
<evidence type="ECO:0000256" key="3">
    <source>
        <dbReference type="ARBA" id="ARBA00010091"/>
    </source>
</evidence>
<dbReference type="PANTHER" id="PTHR34174">
    <property type="entry name" value="HYDROLETHALUS SYNDROME PROTEIN 1"/>
    <property type="match status" value="1"/>
</dbReference>
<dbReference type="GO" id="GO:0060271">
    <property type="term" value="P:cilium assembly"/>
    <property type="evidence" value="ECO:0007669"/>
    <property type="project" value="TreeGrafter"/>
</dbReference>
<evidence type="ECO:0000256" key="2">
    <source>
        <dbReference type="ARBA" id="ARBA00004138"/>
    </source>
</evidence>
<dbReference type="InterPro" id="IPR027918">
    <property type="entry name" value="HYLS1_C_dom"/>
</dbReference>
<keyword evidence="7" id="KW-0966">Cell projection</keyword>
<dbReference type="GO" id="GO:0005814">
    <property type="term" value="C:centriole"/>
    <property type="evidence" value="ECO:0007669"/>
    <property type="project" value="UniProtKB-SubCell"/>
</dbReference>
<dbReference type="EMBL" id="BMAW01058244">
    <property type="protein sequence ID" value="GFT15146.1"/>
    <property type="molecule type" value="Genomic_DNA"/>
</dbReference>
<dbReference type="OrthoDB" id="6343432at2759"/>
<evidence type="ECO:0000256" key="6">
    <source>
        <dbReference type="ARBA" id="ARBA00023212"/>
    </source>
</evidence>
<evidence type="ECO:0000256" key="7">
    <source>
        <dbReference type="ARBA" id="ARBA00023273"/>
    </source>
</evidence>
<evidence type="ECO:0000256" key="5">
    <source>
        <dbReference type="ARBA" id="ARBA00022794"/>
    </source>
</evidence>
<evidence type="ECO:0000256" key="4">
    <source>
        <dbReference type="ARBA" id="ARBA00022490"/>
    </source>
</evidence>
<evidence type="ECO:0000256" key="1">
    <source>
        <dbReference type="ARBA" id="ARBA00004114"/>
    </source>
</evidence>
<comment type="similarity">
    <text evidence="3">Belongs to the HYLS1 family.</text>
</comment>
<dbReference type="GO" id="GO:0097730">
    <property type="term" value="C:non-motile cilium"/>
    <property type="evidence" value="ECO:0007669"/>
    <property type="project" value="TreeGrafter"/>
</dbReference>